<reference evidence="4 5" key="2">
    <citation type="submission" date="2013-02" db="EMBL/GenBank/DDBJ databases">
        <title>The Genome Sequence of Plasmodium falciparum Vietnam Oak-Knoll (FVO).</title>
        <authorList>
            <consortium name="The Broad Institute Genome Sequencing Platform"/>
            <consortium name="The Broad Institute Genome Sequencing Center for Infectious Disease"/>
            <person name="Neafsey D."/>
            <person name="Cheeseman I."/>
            <person name="Volkman S."/>
            <person name="Adams J."/>
            <person name="Walker B."/>
            <person name="Young S.K."/>
            <person name="Zeng Q."/>
            <person name="Gargeya S."/>
            <person name="Fitzgerald M."/>
            <person name="Haas B."/>
            <person name="Abouelleil A."/>
            <person name="Alvarado L."/>
            <person name="Arachchi H.M."/>
            <person name="Berlin A.M."/>
            <person name="Chapman S.B."/>
            <person name="Dewar J."/>
            <person name="Goldberg J."/>
            <person name="Griggs A."/>
            <person name="Gujja S."/>
            <person name="Hansen M."/>
            <person name="Howarth C."/>
            <person name="Imamovic A."/>
            <person name="Larimer J."/>
            <person name="McCowan C."/>
            <person name="Murphy C."/>
            <person name="Neiman D."/>
            <person name="Pearson M."/>
            <person name="Priest M."/>
            <person name="Roberts A."/>
            <person name="Saif S."/>
            <person name="Shea T."/>
            <person name="Sisk P."/>
            <person name="Sykes S."/>
            <person name="Wortman J."/>
            <person name="Nusbaum C."/>
            <person name="Birren B."/>
        </authorList>
    </citation>
    <scope>NUCLEOTIDE SEQUENCE [LARGE SCALE GENOMIC DNA]</scope>
    <source>
        <strain evidence="5">Vietnam Oak-Knoll (FVO)</strain>
    </source>
</reference>
<dbReference type="PANTHER" id="PTHR21600">
    <property type="entry name" value="MITOCHONDRIAL RNA PSEUDOURIDINE SYNTHASE"/>
    <property type="match status" value="1"/>
</dbReference>
<keyword evidence="2" id="KW-0413">Isomerase</keyword>
<sequence>MIGLFRKLTIFRRTFGSVSFSYDINKKYGIIILYCDDDYLVVNKKYGMFTFGTSRNKESVLKNLSLLNEDEGKGWNILYKLYSQISGCVLICKNKIIKYNSYDNIFLTLVYGKIENVKNMKEKNYYYNEIKLYLKYLPESNIMITTNNYEDINKMKCLKYEVLNNNIYYQKHNFSLLKLYINACNSQYIKPLLYYSLHTCIVGDNEYINVHKKILQKKKNEKYIIKKEPYLLYNNNNNDHVPNILKSRKFLLKKLNKEKQGNELKLHLHCLNVTFQYQCNKIKSICAPVPSHFKDTLHILGAINIIKNMENIQILKNDNLMENQNQQNKMELLKNKNNNTYEKSIQIKKKHEHKKDEVKYYDNMQDKELFEKQNDNLLKDIYYNKEDDNNKPKINTHLNINETVDTYNHLNDDDMYVDRNTSKKKRLTKRRGILSKDFNKLSKRDAPIFFTDIA</sequence>
<dbReference type="InterPro" id="IPR020103">
    <property type="entry name" value="PsdUridine_synth_cat_dom_sf"/>
</dbReference>
<dbReference type="AlphaFoldDB" id="A0A024VEA4"/>
<gene>
    <name evidence="4" type="ORF">PFFVO_00254</name>
</gene>
<evidence type="ECO:0000256" key="3">
    <source>
        <dbReference type="SAM" id="Coils"/>
    </source>
</evidence>
<keyword evidence="3" id="KW-0175">Coiled coil</keyword>
<evidence type="ECO:0000256" key="1">
    <source>
        <dbReference type="ARBA" id="ARBA00010876"/>
    </source>
</evidence>
<dbReference type="Gene3D" id="3.30.2350.10">
    <property type="entry name" value="Pseudouridine synthase"/>
    <property type="match status" value="1"/>
</dbReference>
<dbReference type="OrthoDB" id="428658at2759"/>
<evidence type="ECO:0000313" key="5">
    <source>
        <dbReference type="Proteomes" id="UP000030690"/>
    </source>
</evidence>
<evidence type="ECO:0000313" key="4">
    <source>
        <dbReference type="EMBL" id="ETW20922.1"/>
    </source>
</evidence>
<name>A0A024VEA4_PLAFA</name>
<evidence type="ECO:0000256" key="2">
    <source>
        <dbReference type="ARBA" id="ARBA00023235"/>
    </source>
</evidence>
<organism evidence="4 5">
    <name type="scientific">Plasmodium falciparum Vietnam Oak-Knoll</name>
    <name type="common">FVO</name>
    <dbReference type="NCBI Taxonomy" id="1036723"/>
    <lineage>
        <taxon>Eukaryota</taxon>
        <taxon>Sar</taxon>
        <taxon>Alveolata</taxon>
        <taxon>Apicomplexa</taxon>
        <taxon>Aconoidasida</taxon>
        <taxon>Haemosporida</taxon>
        <taxon>Plasmodiidae</taxon>
        <taxon>Plasmodium</taxon>
        <taxon>Plasmodium (Laverania)</taxon>
    </lineage>
</organism>
<reference evidence="4 5" key="1">
    <citation type="submission" date="2013-02" db="EMBL/GenBank/DDBJ databases">
        <title>The Genome Annotation of Plasmodium falciparum Vietnam Oak-Knoll (FVO).</title>
        <authorList>
            <consortium name="The Broad Institute Genome Sequencing Platform"/>
            <consortium name="The Broad Institute Genome Sequencing Center for Infectious Disease"/>
            <person name="Neafsey D."/>
            <person name="Hoffman S."/>
            <person name="Volkman S."/>
            <person name="Rosenthal P."/>
            <person name="Walker B."/>
            <person name="Young S.K."/>
            <person name="Zeng Q."/>
            <person name="Gargeya S."/>
            <person name="Fitzgerald M."/>
            <person name="Haas B."/>
            <person name="Abouelleil A."/>
            <person name="Allen A.W."/>
            <person name="Alvarado L."/>
            <person name="Arachchi H.M."/>
            <person name="Berlin A.M."/>
            <person name="Chapman S.B."/>
            <person name="Gainer-Dewar J."/>
            <person name="Goldberg J."/>
            <person name="Griggs A."/>
            <person name="Gujja S."/>
            <person name="Hansen M."/>
            <person name="Howarth C."/>
            <person name="Imamovic A."/>
            <person name="Ireland A."/>
            <person name="Larimer J."/>
            <person name="McCowan C."/>
            <person name="Murphy C."/>
            <person name="Pearson M."/>
            <person name="Poon T.W."/>
            <person name="Priest M."/>
            <person name="Roberts A."/>
            <person name="Saif S."/>
            <person name="Shea T."/>
            <person name="Sisk P."/>
            <person name="Sykes S."/>
            <person name="Wortman J."/>
            <person name="Nusbaum C."/>
            <person name="Birren B."/>
        </authorList>
    </citation>
    <scope>NUCLEOTIDE SEQUENCE [LARGE SCALE GENOMIC DNA]</scope>
    <source>
        <strain evidence="5">Vietnam Oak-Knoll (FVO)</strain>
    </source>
</reference>
<dbReference type="GO" id="GO:0003723">
    <property type="term" value="F:RNA binding"/>
    <property type="evidence" value="ECO:0007669"/>
    <property type="project" value="InterPro"/>
</dbReference>
<protein>
    <recommendedName>
        <fullName evidence="6">Pseudouridine synthase RsuA/RluA-like domain-containing protein</fullName>
    </recommendedName>
</protein>
<dbReference type="EMBL" id="KI925011">
    <property type="protein sequence ID" value="ETW20922.1"/>
    <property type="molecule type" value="Genomic_DNA"/>
</dbReference>
<dbReference type="SUPFAM" id="SSF55120">
    <property type="entry name" value="Pseudouridine synthase"/>
    <property type="match status" value="1"/>
</dbReference>
<dbReference type="PANTHER" id="PTHR21600:SF81">
    <property type="entry name" value="21S RRNA PSEUDOURIDINE(2819) SYNTHASE"/>
    <property type="match status" value="1"/>
</dbReference>
<dbReference type="GO" id="GO:0000455">
    <property type="term" value="P:enzyme-directed rRNA pseudouridine synthesis"/>
    <property type="evidence" value="ECO:0007669"/>
    <property type="project" value="TreeGrafter"/>
</dbReference>
<proteinExistence type="inferred from homology"/>
<dbReference type="InterPro" id="IPR050188">
    <property type="entry name" value="RluA_PseudoU_synthase"/>
</dbReference>
<dbReference type="GO" id="GO:0009982">
    <property type="term" value="F:pseudouridine synthase activity"/>
    <property type="evidence" value="ECO:0007669"/>
    <property type="project" value="InterPro"/>
</dbReference>
<dbReference type="Proteomes" id="UP000030690">
    <property type="component" value="Unassembled WGS sequence"/>
</dbReference>
<comment type="similarity">
    <text evidence="1">Belongs to the pseudouridine synthase RluA family.</text>
</comment>
<accession>A0A024VEA4</accession>
<evidence type="ECO:0008006" key="6">
    <source>
        <dbReference type="Google" id="ProtNLM"/>
    </source>
</evidence>
<feature type="coiled-coil region" evidence="3">
    <location>
        <begin position="316"/>
        <end position="343"/>
    </location>
</feature>